<evidence type="ECO:0008006" key="5">
    <source>
        <dbReference type="Google" id="ProtNLM"/>
    </source>
</evidence>
<dbReference type="Pfam" id="PF19516">
    <property type="entry name" value="DUF6049"/>
    <property type="match status" value="1"/>
</dbReference>
<feature type="region of interest" description="Disordered" evidence="1">
    <location>
        <begin position="276"/>
        <end position="313"/>
    </location>
</feature>
<keyword evidence="2" id="KW-1133">Transmembrane helix</keyword>
<evidence type="ECO:0000313" key="4">
    <source>
        <dbReference type="Proteomes" id="UP000655410"/>
    </source>
</evidence>
<reference evidence="4" key="1">
    <citation type="journal article" date="2019" name="Int. J. Syst. Evol. Microbiol.">
        <title>The Global Catalogue of Microorganisms (GCM) 10K type strain sequencing project: providing services to taxonomists for standard genome sequencing and annotation.</title>
        <authorList>
            <consortium name="The Broad Institute Genomics Platform"/>
            <consortium name="The Broad Institute Genome Sequencing Center for Infectious Disease"/>
            <person name="Wu L."/>
            <person name="Ma J."/>
        </authorList>
    </citation>
    <scope>NUCLEOTIDE SEQUENCE [LARGE SCALE GENOMIC DNA]</scope>
    <source>
        <strain evidence="4">CGMCC 4.7371</strain>
    </source>
</reference>
<evidence type="ECO:0000256" key="1">
    <source>
        <dbReference type="SAM" id="MobiDB-lite"/>
    </source>
</evidence>
<feature type="compositionally biased region" description="Low complexity" evidence="1">
    <location>
        <begin position="291"/>
        <end position="301"/>
    </location>
</feature>
<keyword evidence="2" id="KW-0472">Membrane</keyword>
<dbReference type="Proteomes" id="UP000655410">
    <property type="component" value="Unassembled WGS sequence"/>
</dbReference>
<comment type="caution">
    <text evidence="3">The sequence shown here is derived from an EMBL/GenBank/DDBJ whole genome shotgun (WGS) entry which is preliminary data.</text>
</comment>
<keyword evidence="4" id="KW-1185">Reference proteome</keyword>
<protein>
    <recommendedName>
        <fullName evidence="5">Glycoprotein</fullName>
    </recommendedName>
</protein>
<evidence type="ECO:0000256" key="2">
    <source>
        <dbReference type="SAM" id="Phobius"/>
    </source>
</evidence>
<dbReference type="InterPro" id="IPR046112">
    <property type="entry name" value="DUF6049"/>
</dbReference>
<keyword evidence="2" id="KW-0812">Transmembrane</keyword>
<organism evidence="3 4">
    <name type="scientific">Nocardioides phosphati</name>
    <dbReference type="NCBI Taxonomy" id="1867775"/>
    <lineage>
        <taxon>Bacteria</taxon>
        <taxon>Bacillati</taxon>
        <taxon>Actinomycetota</taxon>
        <taxon>Actinomycetes</taxon>
        <taxon>Propionibacteriales</taxon>
        <taxon>Nocardioidaceae</taxon>
        <taxon>Nocardioides</taxon>
    </lineage>
</organism>
<proteinExistence type="predicted"/>
<name>A0ABQ2N9Z2_9ACTN</name>
<feature type="transmembrane region" description="Helical" evidence="2">
    <location>
        <begin position="698"/>
        <end position="717"/>
    </location>
</feature>
<feature type="region of interest" description="Disordered" evidence="1">
    <location>
        <begin position="22"/>
        <end position="60"/>
    </location>
</feature>
<accession>A0ABQ2N9Z2</accession>
<dbReference type="EMBL" id="BMNI01000003">
    <property type="protein sequence ID" value="GGO88692.1"/>
    <property type="molecule type" value="Genomic_DNA"/>
</dbReference>
<sequence>MHLQKIGGVHAGAPAALGDAIEQRHGRQARQAAPASRTVEGDLRNTAATETTPTPEPAPLPLAVTMDGLSSATVPKHGPVIVRGRVVNDSYDTWSDINVYACSSGTPITTSHDLRHAAEATTDDVVCGRTSVFTTIDELTPGGSKSYRLKVPREQLGIGDRPGVYWFGVQALGTSTDGRDAVADGTIRTFLPQVGTGAERPTGRSAFTVVLPIRGRTLHDADGRLAAAEGWQRSLAPGGRLSNLLALAEDAPADGAALLVDPAVLAAVQQMAAGNPARTLGTPVPEKGEESASPSPSASPDADSDTDSDKKAAAGDADATAWLKRFTDLTSRLPVLALPYGDLDVAGAARHDSKELQRARTESDRFFAGLGIHASPVIAPPNGFLSPETRAAAGGATLIASSGALPAELAEGVDIPSSVTIGSQRVLVSEAGVATGGPAPTSGTQALALRQRLLAEGLLRSGDGSTTLVVLPWDSDPGPSARSFFEQLDRPFLRTTGSLPTTGDDVAVPDLVYPSSQIAREVTRSQFDAADHLAELGDTLDRLLAEDDGVADTATREALSATSYLSRDAVLANAGLKGAATSSVAGATAWYADRLGRVDVAVPRFVILGSTEGPFAMTVTNGLERPIRLGVRASTSGGLDIRAPKTIKVPPSSSRTVNLEAHTTEPGVHSLVLVVTDADGHPVRKSEDISIRSRDVGWVIWLIMGTGGALLLAAIAVRWRKRLRKDPA</sequence>
<evidence type="ECO:0000313" key="3">
    <source>
        <dbReference type="EMBL" id="GGO88692.1"/>
    </source>
</evidence>
<gene>
    <name evidence="3" type="ORF">GCM10011584_16310</name>
</gene>